<keyword evidence="1 4" id="KW-0479">Metal-binding</keyword>
<dbReference type="Pfam" id="PF08240">
    <property type="entry name" value="ADH_N"/>
    <property type="match status" value="1"/>
</dbReference>
<dbReference type="InterPro" id="IPR050129">
    <property type="entry name" value="Zn_alcohol_dh"/>
</dbReference>
<dbReference type="PANTHER" id="PTHR43401:SF2">
    <property type="entry name" value="L-THREONINE 3-DEHYDROGENASE"/>
    <property type="match status" value="1"/>
</dbReference>
<dbReference type="InterPro" id="IPR036291">
    <property type="entry name" value="NAD(P)-bd_dom_sf"/>
</dbReference>
<evidence type="ECO:0000313" key="7">
    <source>
        <dbReference type="EMBL" id="MFC5711557.1"/>
    </source>
</evidence>
<dbReference type="PROSITE" id="PS00059">
    <property type="entry name" value="ADH_ZINC"/>
    <property type="match status" value="1"/>
</dbReference>
<dbReference type="InterPro" id="IPR011032">
    <property type="entry name" value="GroES-like_sf"/>
</dbReference>
<dbReference type="Proteomes" id="UP001596142">
    <property type="component" value="Unassembled WGS sequence"/>
</dbReference>
<feature type="domain" description="Alcohol dehydrogenase-like N-terminal" evidence="6">
    <location>
        <begin position="48"/>
        <end position="178"/>
    </location>
</feature>
<comment type="caution">
    <text evidence="7">The sequence shown here is derived from an EMBL/GenBank/DDBJ whole genome shotgun (WGS) entry which is preliminary data.</text>
</comment>
<organism evidence="7 8">
    <name type="scientific">Thalassorhabdus alkalitolerans</name>
    <dbReference type="NCBI Taxonomy" id="2282697"/>
    <lineage>
        <taxon>Bacteria</taxon>
        <taxon>Bacillati</taxon>
        <taxon>Bacillota</taxon>
        <taxon>Bacilli</taxon>
        <taxon>Bacillales</taxon>
        <taxon>Bacillaceae</taxon>
        <taxon>Thalassorhabdus</taxon>
    </lineage>
</organism>
<gene>
    <name evidence="7" type="ORF">ACFPU1_02040</name>
</gene>
<dbReference type="RefSeq" id="WP_385937958.1">
    <property type="nucleotide sequence ID" value="NZ_JBHSOZ010000002.1"/>
</dbReference>
<dbReference type="Pfam" id="PF00107">
    <property type="entry name" value="ADH_zinc_N"/>
    <property type="match status" value="1"/>
</dbReference>
<name>A0ABW0YJH5_9BACI</name>
<dbReference type="SUPFAM" id="SSF50129">
    <property type="entry name" value="GroES-like"/>
    <property type="match status" value="1"/>
</dbReference>
<keyword evidence="3" id="KW-0560">Oxidoreductase</keyword>
<evidence type="ECO:0000256" key="3">
    <source>
        <dbReference type="ARBA" id="ARBA00023002"/>
    </source>
</evidence>
<dbReference type="InterPro" id="IPR002328">
    <property type="entry name" value="ADH_Zn_CS"/>
</dbReference>
<dbReference type="SUPFAM" id="SSF51735">
    <property type="entry name" value="NAD(P)-binding Rossmann-fold domains"/>
    <property type="match status" value="1"/>
</dbReference>
<comment type="cofactor">
    <cofactor evidence="4">
        <name>Zn(2+)</name>
        <dbReference type="ChEBI" id="CHEBI:29105"/>
    </cofactor>
</comment>
<evidence type="ECO:0000259" key="6">
    <source>
        <dbReference type="Pfam" id="PF08240"/>
    </source>
</evidence>
<dbReference type="InterPro" id="IPR013154">
    <property type="entry name" value="ADH-like_N"/>
</dbReference>
<dbReference type="Gene3D" id="3.40.50.720">
    <property type="entry name" value="NAD(P)-binding Rossmann-like Domain"/>
    <property type="match status" value="1"/>
</dbReference>
<accession>A0ABW0YJH5</accession>
<feature type="domain" description="Alcohol dehydrogenase-like C-terminal" evidence="5">
    <location>
        <begin position="217"/>
        <end position="349"/>
    </location>
</feature>
<sequence length="413" mass="45367">MKAVQFDLNLPKYAFSKAAGKINPSFYVNSPFTCLQLREVEAPSLPKEDWVEVKVKYGGICGSDLNLISLKDSPSTSPFISFPFTIGHEMTGTVSKVGRDVKDVAIGERVVIDPILACEARGIEPMCHECQQGNYNLCHHMKDGIISPGLLTGTCKDTGGSWGEYLVAHQSQIIKLPDNVDDKNGVLVEPFSCALHTVLQNPPKPNDSVLVIGAGVIGICLVAALKALDFQCHVKVLVKYPFQEELARKYGADEIFYLRGDYVKDIADSFGAEVLKPVIGEPIVHGGADIIYECVGSKKSLNDAIRFTRRGGKIVLLGLASFVDNLDMTMIWLNELEIKGCFSYGTDEVHGERKRTLQIAVDVMEAGKVDLSPLVTHYFPLEHYKEALAAASNKKKENTMKVVFEPSIFRLPS</sequence>
<evidence type="ECO:0000256" key="2">
    <source>
        <dbReference type="ARBA" id="ARBA00022833"/>
    </source>
</evidence>
<dbReference type="InterPro" id="IPR013149">
    <property type="entry name" value="ADH-like_C"/>
</dbReference>
<dbReference type="EMBL" id="JBHSOZ010000002">
    <property type="protein sequence ID" value="MFC5711557.1"/>
    <property type="molecule type" value="Genomic_DNA"/>
</dbReference>
<evidence type="ECO:0000256" key="4">
    <source>
        <dbReference type="RuleBase" id="RU361277"/>
    </source>
</evidence>
<dbReference type="PANTHER" id="PTHR43401">
    <property type="entry name" value="L-THREONINE 3-DEHYDROGENASE"/>
    <property type="match status" value="1"/>
</dbReference>
<comment type="similarity">
    <text evidence="4">Belongs to the zinc-containing alcohol dehydrogenase family.</text>
</comment>
<dbReference type="Gene3D" id="3.90.180.10">
    <property type="entry name" value="Medium-chain alcohol dehydrogenases, catalytic domain"/>
    <property type="match status" value="1"/>
</dbReference>
<evidence type="ECO:0000256" key="1">
    <source>
        <dbReference type="ARBA" id="ARBA00022723"/>
    </source>
</evidence>
<keyword evidence="8" id="KW-1185">Reference proteome</keyword>
<reference evidence="8" key="1">
    <citation type="journal article" date="2019" name="Int. J. Syst. Evol. Microbiol.">
        <title>The Global Catalogue of Microorganisms (GCM) 10K type strain sequencing project: providing services to taxonomists for standard genome sequencing and annotation.</title>
        <authorList>
            <consortium name="The Broad Institute Genomics Platform"/>
            <consortium name="The Broad Institute Genome Sequencing Center for Infectious Disease"/>
            <person name="Wu L."/>
            <person name="Ma J."/>
        </authorList>
    </citation>
    <scope>NUCLEOTIDE SEQUENCE [LARGE SCALE GENOMIC DNA]</scope>
    <source>
        <strain evidence="8">CECT 7184</strain>
    </source>
</reference>
<proteinExistence type="inferred from homology"/>
<protein>
    <submittedName>
        <fullName evidence="7">Zinc-binding dehydrogenase</fullName>
    </submittedName>
</protein>
<evidence type="ECO:0000259" key="5">
    <source>
        <dbReference type="Pfam" id="PF00107"/>
    </source>
</evidence>
<evidence type="ECO:0000313" key="8">
    <source>
        <dbReference type="Proteomes" id="UP001596142"/>
    </source>
</evidence>
<keyword evidence="2 4" id="KW-0862">Zinc</keyword>